<dbReference type="InterPro" id="IPR036388">
    <property type="entry name" value="WH-like_DNA-bd_sf"/>
</dbReference>
<feature type="binding site" evidence="6">
    <location>
        <begin position="126"/>
        <end position="128"/>
    </location>
    <ligand>
        <name>biotin</name>
        <dbReference type="ChEBI" id="CHEBI:57586"/>
    </ligand>
</feature>
<dbReference type="NCBIfam" id="TIGR00121">
    <property type="entry name" value="birA_ligase"/>
    <property type="match status" value="1"/>
</dbReference>
<keyword evidence="1 6" id="KW-0436">Ligase</keyword>
<dbReference type="EMBL" id="LSZQ01000022">
    <property type="protein sequence ID" value="KXU37128.1"/>
    <property type="molecule type" value="Genomic_DNA"/>
</dbReference>
<dbReference type="PROSITE" id="PS51733">
    <property type="entry name" value="BPL_LPL_CATALYTIC"/>
    <property type="match status" value="1"/>
</dbReference>
<dbReference type="Proteomes" id="UP000070058">
    <property type="component" value="Unassembled WGS sequence"/>
</dbReference>
<evidence type="ECO:0000256" key="1">
    <source>
        <dbReference type="ARBA" id="ARBA00022598"/>
    </source>
</evidence>
<keyword evidence="3 6" id="KW-0067">ATP-binding</keyword>
<evidence type="ECO:0000256" key="2">
    <source>
        <dbReference type="ARBA" id="ARBA00022741"/>
    </source>
</evidence>
<dbReference type="SUPFAM" id="SSF50037">
    <property type="entry name" value="C-terminal domain of transcriptional repressors"/>
    <property type="match status" value="1"/>
</dbReference>
<dbReference type="GO" id="GO:0006355">
    <property type="term" value="P:regulation of DNA-templated transcription"/>
    <property type="evidence" value="ECO:0007669"/>
    <property type="project" value="UniProtKB-UniRule"/>
</dbReference>
<dbReference type="InterPro" id="IPR045864">
    <property type="entry name" value="aa-tRNA-synth_II/BPL/LPL"/>
</dbReference>
<dbReference type="SUPFAM" id="SSF55681">
    <property type="entry name" value="Class II aaRS and biotin synthetases"/>
    <property type="match status" value="1"/>
</dbReference>
<dbReference type="InterPro" id="IPR004143">
    <property type="entry name" value="BPL_LPL_catalytic"/>
</dbReference>
<sequence length="341" mass="37874">MPHRAHRPELVILSELTQAAPDYVSGEALAAQLGISRVAVWQHMEKLRAQGFEFETKHSRGYRIGAVPLELHAAYIEILLRKRGRDTVPFSVYDTIDSTNDEAARRLARGEPAPFAILAREQTRGRGRFKRDWQSGKHGNLYSSFAFRPELPPQRMPTFTLWMGVNICELIHTLCGLPAQIKWPNDIVFGRRKCGGILTEARIDADQMRDLVFGFGLNVNQVAGTWGRSLRRPATSLRVEAGRPIDVNHLTAALLGRISLAYSQFVADQYAEQLTTLWEKHDALRGQQITVVNGTQNIEGTACGIDENGKLLLRVGDGTQQRFAAGEVTLESAAAQAPITP</sequence>
<dbReference type="Gene3D" id="1.10.10.10">
    <property type="entry name" value="Winged helix-like DNA-binding domain superfamily/Winged helix DNA-binding domain"/>
    <property type="match status" value="1"/>
</dbReference>
<evidence type="ECO:0000259" key="7">
    <source>
        <dbReference type="PROSITE" id="PS51733"/>
    </source>
</evidence>
<comment type="function">
    <text evidence="6">Acts both as a biotin--[acetyl-CoA-carboxylase] ligase and a repressor.</text>
</comment>
<dbReference type="PANTHER" id="PTHR12835:SF5">
    <property type="entry name" value="BIOTIN--PROTEIN LIGASE"/>
    <property type="match status" value="1"/>
</dbReference>
<dbReference type="RefSeq" id="WP_068629059.1">
    <property type="nucleotide sequence ID" value="NZ_LSZQ01000022.1"/>
</dbReference>
<dbReference type="HAMAP" id="MF_00978">
    <property type="entry name" value="Bifunct_BirA"/>
    <property type="match status" value="1"/>
</dbReference>
<organism evidence="8 9">
    <name type="scientific">Cephaloticoccus primus</name>
    <dbReference type="NCBI Taxonomy" id="1548207"/>
    <lineage>
        <taxon>Bacteria</taxon>
        <taxon>Pseudomonadati</taxon>
        <taxon>Verrucomicrobiota</taxon>
        <taxon>Opitutia</taxon>
        <taxon>Opitutales</taxon>
        <taxon>Opitutaceae</taxon>
        <taxon>Cephaloticoccus</taxon>
    </lineage>
</organism>
<dbReference type="InterPro" id="IPR008988">
    <property type="entry name" value="Transcriptional_repressor_C"/>
</dbReference>
<dbReference type="InterPro" id="IPR004408">
    <property type="entry name" value="Biotin_CoA_COase_ligase"/>
</dbReference>
<dbReference type="InterPro" id="IPR030855">
    <property type="entry name" value="Bifunct_BirA"/>
</dbReference>
<dbReference type="EC" id="6.3.4.15" evidence="6"/>
<keyword evidence="6" id="KW-0678">Repressor</keyword>
<feature type="binding site" evidence="6">
    <location>
        <begin position="98"/>
        <end position="100"/>
    </location>
    <ligand>
        <name>biotin</name>
        <dbReference type="ChEBI" id="CHEBI:57586"/>
    </ligand>
</feature>
<dbReference type="GO" id="GO:0003677">
    <property type="term" value="F:DNA binding"/>
    <property type="evidence" value="ECO:0007669"/>
    <property type="project" value="UniProtKB-UniRule"/>
</dbReference>
<dbReference type="InterPro" id="IPR003142">
    <property type="entry name" value="BPL_C"/>
</dbReference>
<dbReference type="AlphaFoldDB" id="A0A139SRE1"/>
<dbReference type="InterPro" id="IPR036390">
    <property type="entry name" value="WH_DNA-bd_sf"/>
</dbReference>
<dbReference type="GO" id="GO:0005524">
    <property type="term" value="F:ATP binding"/>
    <property type="evidence" value="ECO:0007669"/>
    <property type="project" value="UniProtKB-UniRule"/>
</dbReference>
<comment type="catalytic activity">
    <reaction evidence="5 6">
        <text>biotin + L-lysyl-[protein] + ATP = N(6)-biotinyl-L-lysyl-[protein] + AMP + diphosphate + H(+)</text>
        <dbReference type="Rhea" id="RHEA:11756"/>
        <dbReference type="Rhea" id="RHEA-COMP:9752"/>
        <dbReference type="Rhea" id="RHEA-COMP:10505"/>
        <dbReference type="ChEBI" id="CHEBI:15378"/>
        <dbReference type="ChEBI" id="CHEBI:29969"/>
        <dbReference type="ChEBI" id="CHEBI:30616"/>
        <dbReference type="ChEBI" id="CHEBI:33019"/>
        <dbReference type="ChEBI" id="CHEBI:57586"/>
        <dbReference type="ChEBI" id="CHEBI:83144"/>
        <dbReference type="ChEBI" id="CHEBI:456215"/>
        <dbReference type="EC" id="6.3.4.15"/>
    </reaction>
</comment>
<evidence type="ECO:0000256" key="6">
    <source>
        <dbReference type="HAMAP-Rule" id="MF_00978"/>
    </source>
</evidence>
<dbReference type="OrthoDB" id="9807064at2"/>
<evidence type="ECO:0000313" key="9">
    <source>
        <dbReference type="Proteomes" id="UP000070058"/>
    </source>
</evidence>
<dbReference type="Gene3D" id="3.30.930.10">
    <property type="entry name" value="Bira Bifunctional Protein, Domain 2"/>
    <property type="match status" value="1"/>
</dbReference>
<evidence type="ECO:0000313" key="8">
    <source>
        <dbReference type="EMBL" id="KXU37128.1"/>
    </source>
</evidence>
<gene>
    <name evidence="6" type="primary">birA</name>
    <name evidence="8" type="ORF">AXK11_02840</name>
</gene>
<dbReference type="GO" id="GO:0005737">
    <property type="term" value="C:cytoplasm"/>
    <property type="evidence" value="ECO:0007669"/>
    <property type="project" value="TreeGrafter"/>
</dbReference>
<keyword evidence="9" id="KW-1185">Reference proteome</keyword>
<dbReference type="PANTHER" id="PTHR12835">
    <property type="entry name" value="BIOTIN PROTEIN LIGASE"/>
    <property type="match status" value="1"/>
</dbReference>
<comment type="caution">
    <text evidence="8">The sequence shown here is derived from an EMBL/GenBank/DDBJ whole genome shotgun (WGS) entry which is preliminary data.</text>
</comment>
<evidence type="ECO:0000256" key="4">
    <source>
        <dbReference type="ARBA" id="ARBA00023267"/>
    </source>
</evidence>
<keyword evidence="6" id="KW-0804">Transcription</keyword>
<evidence type="ECO:0000256" key="5">
    <source>
        <dbReference type="ARBA" id="ARBA00047846"/>
    </source>
</evidence>
<proteinExistence type="inferred from homology"/>
<keyword evidence="6" id="KW-0238">DNA-binding</keyword>
<name>A0A139SRE1_9BACT</name>
<dbReference type="Pfam" id="PF08279">
    <property type="entry name" value="HTH_11"/>
    <property type="match status" value="1"/>
</dbReference>
<keyword evidence="2 6" id="KW-0547">Nucleotide-binding</keyword>
<feature type="binding site" evidence="6">
    <location>
        <position position="193"/>
    </location>
    <ligand>
        <name>biotin</name>
        <dbReference type="ChEBI" id="CHEBI:57586"/>
    </ligand>
</feature>
<dbReference type="GO" id="GO:0004077">
    <property type="term" value="F:biotin--[biotin carboxyl-carrier protein] ligase activity"/>
    <property type="evidence" value="ECO:0007669"/>
    <property type="project" value="UniProtKB-UniRule"/>
</dbReference>
<dbReference type="Gene3D" id="2.30.30.100">
    <property type="match status" value="1"/>
</dbReference>
<reference evidence="9" key="1">
    <citation type="submission" date="2016-02" db="EMBL/GenBank/DDBJ databases">
        <authorList>
            <person name="Sanders J.G."/>
            <person name="Lin J.Y."/>
            <person name="Wertz J.T."/>
            <person name="Russell J.A."/>
            <person name="Moreau C.S."/>
            <person name="Powell S."/>
        </authorList>
    </citation>
    <scope>NUCLEOTIDE SEQUENCE [LARGE SCALE GENOMIC DNA]</scope>
    <source>
        <strain evidence="9">CAG34</strain>
    </source>
</reference>
<feature type="domain" description="BPL/LPL catalytic" evidence="7">
    <location>
        <begin position="82"/>
        <end position="266"/>
    </location>
</feature>
<keyword evidence="4 6" id="KW-0092">Biotin</keyword>
<dbReference type="STRING" id="1548207.AXK11_02840"/>
<accession>A0A139SRE1</accession>
<protein>
    <recommendedName>
        <fullName evidence="6">Bifunctional ligase/repressor BirA</fullName>
    </recommendedName>
    <alternativeName>
        <fullName evidence="6">Biotin--[acetyl-CoA-carboxylase] ligase</fullName>
        <ecNumber evidence="6">6.3.4.15</ecNumber>
    </alternativeName>
    <alternativeName>
        <fullName evidence="6">Biotin--protein ligase</fullName>
    </alternativeName>
    <alternativeName>
        <fullName evidence="6">Biotin-[acetyl-CoA carboxylase] synthetase</fullName>
    </alternativeName>
</protein>
<comment type="similarity">
    <text evidence="6">Belongs to the biotin--protein ligase family.</text>
</comment>
<dbReference type="CDD" id="cd16442">
    <property type="entry name" value="BPL"/>
    <property type="match status" value="1"/>
</dbReference>
<keyword evidence="6" id="KW-0805">Transcription regulation</keyword>
<dbReference type="Pfam" id="PF02237">
    <property type="entry name" value="BPL_C"/>
    <property type="match status" value="1"/>
</dbReference>
<dbReference type="Pfam" id="PF03099">
    <property type="entry name" value="BPL_LplA_LipB"/>
    <property type="match status" value="1"/>
</dbReference>
<feature type="binding site" evidence="6">
    <location>
        <position position="122"/>
    </location>
    <ligand>
        <name>biotin</name>
        <dbReference type="ChEBI" id="CHEBI:57586"/>
    </ligand>
</feature>
<feature type="DNA-binding region" description="H-T-H motif" evidence="6">
    <location>
        <begin position="26"/>
        <end position="45"/>
    </location>
</feature>
<dbReference type="InterPro" id="IPR013196">
    <property type="entry name" value="HTH_11"/>
</dbReference>
<dbReference type="SUPFAM" id="SSF46785">
    <property type="entry name" value="Winged helix' DNA-binding domain"/>
    <property type="match status" value="1"/>
</dbReference>
<evidence type="ECO:0000256" key="3">
    <source>
        <dbReference type="ARBA" id="ARBA00022840"/>
    </source>
</evidence>